<keyword evidence="3" id="KW-1185">Reference proteome</keyword>
<dbReference type="SMART" id="SM00186">
    <property type="entry name" value="FBG"/>
    <property type="match status" value="1"/>
</dbReference>
<dbReference type="STRING" id="307972.A0A2G8L713"/>
<dbReference type="AlphaFoldDB" id="A0A2G8L713"/>
<dbReference type="Pfam" id="PF00147">
    <property type="entry name" value="Fibrinogen_C"/>
    <property type="match status" value="1"/>
</dbReference>
<sequence>MSCRNVLHGLFLLSDSAKVFQRRLDGAVDFYRTWAEYREGFGFLQRDFWLGNDKLAYLTNQGEYELRIDLVNKIGNAYHAKYNLFRISDEWSKYRLVDLGSFLPESTAGVFTFY</sequence>
<accession>A0A2G8L713</accession>
<dbReference type="PANTHER" id="PTHR19143">
    <property type="entry name" value="FIBRINOGEN/TENASCIN/ANGIOPOEITIN"/>
    <property type="match status" value="1"/>
</dbReference>
<comment type="caution">
    <text evidence="2">The sequence shown here is derived from an EMBL/GenBank/DDBJ whole genome shotgun (WGS) entry which is preliminary data.</text>
</comment>
<evidence type="ECO:0000259" key="1">
    <source>
        <dbReference type="PROSITE" id="PS51406"/>
    </source>
</evidence>
<name>A0A2G8L713_STIJA</name>
<dbReference type="SUPFAM" id="SSF56496">
    <property type="entry name" value="Fibrinogen C-terminal domain-like"/>
    <property type="match status" value="1"/>
</dbReference>
<dbReference type="Proteomes" id="UP000230750">
    <property type="component" value="Unassembled WGS sequence"/>
</dbReference>
<gene>
    <name evidence="2" type="ORF">BSL78_07113</name>
</gene>
<dbReference type="InterPro" id="IPR014716">
    <property type="entry name" value="Fibrinogen_a/b/g_C_1"/>
</dbReference>
<organism evidence="2 3">
    <name type="scientific">Stichopus japonicus</name>
    <name type="common">Sea cucumber</name>
    <dbReference type="NCBI Taxonomy" id="307972"/>
    <lineage>
        <taxon>Eukaryota</taxon>
        <taxon>Metazoa</taxon>
        <taxon>Echinodermata</taxon>
        <taxon>Eleutherozoa</taxon>
        <taxon>Echinozoa</taxon>
        <taxon>Holothuroidea</taxon>
        <taxon>Aspidochirotacea</taxon>
        <taxon>Aspidochirotida</taxon>
        <taxon>Stichopodidae</taxon>
        <taxon>Apostichopus</taxon>
    </lineage>
</organism>
<reference evidence="2 3" key="1">
    <citation type="journal article" date="2017" name="PLoS Biol.">
        <title>The sea cucumber genome provides insights into morphological evolution and visceral regeneration.</title>
        <authorList>
            <person name="Zhang X."/>
            <person name="Sun L."/>
            <person name="Yuan J."/>
            <person name="Sun Y."/>
            <person name="Gao Y."/>
            <person name="Zhang L."/>
            <person name="Li S."/>
            <person name="Dai H."/>
            <person name="Hamel J.F."/>
            <person name="Liu C."/>
            <person name="Yu Y."/>
            <person name="Liu S."/>
            <person name="Lin W."/>
            <person name="Guo K."/>
            <person name="Jin S."/>
            <person name="Xu P."/>
            <person name="Storey K.B."/>
            <person name="Huan P."/>
            <person name="Zhang T."/>
            <person name="Zhou Y."/>
            <person name="Zhang J."/>
            <person name="Lin C."/>
            <person name="Li X."/>
            <person name="Xing L."/>
            <person name="Huo D."/>
            <person name="Sun M."/>
            <person name="Wang L."/>
            <person name="Mercier A."/>
            <person name="Li F."/>
            <person name="Yang H."/>
            <person name="Xiang J."/>
        </authorList>
    </citation>
    <scope>NUCLEOTIDE SEQUENCE [LARGE SCALE GENOMIC DNA]</scope>
    <source>
        <strain evidence="2">Shaxun</strain>
        <tissue evidence="2">Muscle</tissue>
    </source>
</reference>
<dbReference type="EMBL" id="MRZV01000193">
    <property type="protein sequence ID" value="PIK55965.1"/>
    <property type="molecule type" value="Genomic_DNA"/>
</dbReference>
<protein>
    <submittedName>
        <fullName evidence="2">Fibrinogen-like protein A</fullName>
    </submittedName>
</protein>
<dbReference type="Gene3D" id="3.90.215.10">
    <property type="entry name" value="Gamma Fibrinogen, chain A, domain 1"/>
    <property type="match status" value="1"/>
</dbReference>
<proteinExistence type="predicted"/>
<dbReference type="InterPro" id="IPR050373">
    <property type="entry name" value="Fibrinogen_C-term_domain"/>
</dbReference>
<dbReference type="PROSITE" id="PS51406">
    <property type="entry name" value="FIBRINOGEN_C_2"/>
    <property type="match status" value="1"/>
</dbReference>
<dbReference type="OrthoDB" id="6275059at2759"/>
<dbReference type="InterPro" id="IPR036056">
    <property type="entry name" value="Fibrinogen-like_C"/>
</dbReference>
<evidence type="ECO:0000313" key="2">
    <source>
        <dbReference type="EMBL" id="PIK55965.1"/>
    </source>
</evidence>
<evidence type="ECO:0000313" key="3">
    <source>
        <dbReference type="Proteomes" id="UP000230750"/>
    </source>
</evidence>
<dbReference type="GO" id="GO:0005615">
    <property type="term" value="C:extracellular space"/>
    <property type="evidence" value="ECO:0007669"/>
    <property type="project" value="TreeGrafter"/>
</dbReference>
<dbReference type="InterPro" id="IPR002181">
    <property type="entry name" value="Fibrinogen_a/b/g_C_dom"/>
</dbReference>
<feature type="domain" description="Fibrinogen C-terminal" evidence="1">
    <location>
        <begin position="1"/>
        <end position="114"/>
    </location>
</feature>